<proteinExistence type="predicted"/>
<feature type="compositionally biased region" description="Basic and acidic residues" evidence="1">
    <location>
        <begin position="30"/>
        <end position="43"/>
    </location>
</feature>
<evidence type="ECO:0000313" key="3">
    <source>
        <dbReference type="Proteomes" id="UP000053105"/>
    </source>
</evidence>
<name>A0A0N0U6I4_9HYME</name>
<keyword evidence="3" id="KW-1185">Reference proteome</keyword>
<feature type="compositionally biased region" description="Basic and acidic residues" evidence="1">
    <location>
        <begin position="1"/>
        <end position="16"/>
    </location>
</feature>
<organism evidence="2 3">
    <name type="scientific">Melipona quadrifasciata</name>
    <dbReference type="NCBI Taxonomy" id="166423"/>
    <lineage>
        <taxon>Eukaryota</taxon>
        <taxon>Metazoa</taxon>
        <taxon>Ecdysozoa</taxon>
        <taxon>Arthropoda</taxon>
        <taxon>Hexapoda</taxon>
        <taxon>Insecta</taxon>
        <taxon>Pterygota</taxon>
        <taxon>Neoptera</taxon>
        <taxon>Endopterygota</taxon>
        <taxon>Hymenoptera</taxon>
        <taxon>Apocrita</taxon>
        <taxon>Aculeata</taxon>
        <taxon>Apoidea</taxon>
        <taxon>Anthophila</taxon>
        <taxon>Apidae</taxon>
        <taxon>Melipona</taxon>
    </lineage>
</organism>
<dbReference type="EMBL" id="KQ435737">
    <property type="protein sequence ID" value="KOX76924.1"/>
    <property type="molecule type" value="Genomic_DNA"/>
</dbReference>
<reference evidence="2 3" key="1">
    <citation type="submission" date="2015-07" db="EMBL/GenBank/DDBJ databases">
        <title>The genome of Melipona quadrifasciata.</title>
        <authorList>
            <person name="Pan H."/>
            <person name="Kapheim K."/>
        </authorList>
    </citation>
    <scope>NUCLEOTIDE SEQUENCE [LARGE SCALE GENOMIC DNA]</scope>
    <source>
        <strain evidence="2">0111107301</strain>
        <tissue evidence="2">Whole body</tissue>
    </source>
</reference>
<dbReference type="AlphaFoldDB" id="A0A0N0U6I4"/>
<evidence type="ECO:0000256" key="1">
    <source>
        <dbReference type="SAM" id="MobiDB-lite"/>
    </source>
</evidence>
<accession>A0A0N0U6I4</accession>
<protein>
    <submittedName>
        <fullName evidence="2">Uncharacterized protein</fullName>
    </submittedName>
</protein>
<evidence type="ECO:0000313" key="2">
    <source>
        <dbReference type="EMBL" id="KOX76924.1"/>
    </source>
</evidence>
<dbReference type="Proteomes" id="UP000053105">
    <property type="component" value="Unassembled WGS sequence"/>
</dbReference>
<gene>
    <name evidence="2" type="ORF">WN51_10780</name>
</gene>
<sequence>MKGEEKNLRNSSKDYLSDYQGRISGSSGSLERDSFETKKEGARGFDGQNRYTKTVGKPTSTEE</sequence>
<feature type="region of interest" description="Disordered" evidence="1">
    <location>
        <begin position="1"/>
        <end position="63"/>
    </location>
</feature>